<keyword evidence="2" id="KW-1185">Reference proteome</keyword>
<dbReference type="EMBL" id="CP097507">
    <property type="protein sequence ID" value="URE06052.1"/>
    <property type="molecule type" value="Genomic_DNA"/>
</dbReference>
<gene>
    <name evidence="1" type="ORF">MUK42_36031</name>
</gene>
<proteinExistence type="predicted"/>
<evidence type="ECO:0000313" key="1">
    <source>
        <dbReference type="EMBL" id="URE06052.1"/>
    </source>
</evidence>
<sequence length="86" mass="9399">MKGETETDSLFLGGRHLPGICGEHFSKKLAIVYGVRATQDVLVLQLGWWSLCLANGLEVKLSLGIEGKDTLFCEVLFVEDDLLACS</sequence>
<organism evidence="1 2">
    <name type="scientific">Musa troglodytarum</name>
    <name type="common">fe'i banana</name>
    <dbReference type="NCBI Taxonomy" id="320322"/>
    <lineage>
        <taxon>Eukaryota</taxon>
        <taxon>Viridiplantae</taxon>
        <taxon>Streptophyta</taxon>
        <taxon>Embryophyta</taxon>
        <taxon>Tracheophyta</taxon>
        <taxon>Spermatophyta</taxon>
        <taxon>Magnoliopsida</taxon>
        <taxon>Liliopsida</taxon>
        <taxon>Zingiberales</taxon>
        <taxon>Musaceae</taxon>
        <taxon>Musa</taxon>
    </lineage>
</organism>
<evidence type="ECO:0000313" key="2">
    <source>
        <dbReference type="Proteomes" id="UP001055439"/>
    </source>
</evidence>
<reference evidence="1" key="1">
    <citation type="submission" date="2022-05" db="EMBL/GenBank/DDBJ databases">
        <title>The Musa troglodytarum L. genome provides insights into the mechanism of non-climacteric behaviour and enrichment of carotenoids.</title>
        <authorList>
            <person name="Wang J."/>
        </authorList>
    </citation>
    <scope>NUCLEOTIDE SEQUENCE</scope>
    <source>
        <tissue evidence="1">Leaf</tissue>
    </source>
</reference>
<dbReference type="AlphaFoldDB" id="A0A9E7K6R9"/>
<dbReference type="Proteomes" id="UP001055439">
    <property type="component" value="Chromosome 5"/>
</dbReference>
<dbReference type="OrthoDB" id="10516464at2759"/>
<protein>
    <submittedName>
        <fullName evidence="1">Uncharacterized protein</fullName>
    </submittedName>
</protein>
<accession>A0A9E7K6R9</accession>
<name>A0A9E7K6R9_9LILI</name>